<dbReference type="InterPro" id="IPR036779">
    <property type="entry name" value="LysM_dom_sf"/>
</dbReference>
<dbReference type="OrthoDB" id="9480at10239"/>
<dbReference type="GO" id="GO:0042742">
    <property type="term" value="P:defense response to bacterium"/>
    <property type="evidence" value="ECO:0007669"/>
    <property type="project" value="UniProtKB-KW"/>
</dbReference>
<keyword evidence="1" id="KW-0929">Antimicrobial</keyword>
<evidence type="ECO:0000256" key="5">
    <source>
        <dbReference type="SAM" id="MobiDB-lite"/>
    </source>
</evidence>
<dbReference type="RefSeq" id="YP_009015333.1">
    <property type="nucleotide sequence ID" value="NC_023719.1"/>
</dbReference>
<dbReference type="InterPro" id="IPR002901">
    <property type="entry name" value="MGlyc_endo_b_GlcNAc-like_dom"/>
</dbReference>
<proteinExistence type="predicted"/>
<organism evidence="7 8">
    <name type="scientific">Bacillus phage G</name>
    <dbReference type="NCBI Taxonomy" id="2884420"/>
    <lineage>
        <taxon>Viruses</taxon>
        <taxon>Duplodnaviria</taxon>
        <taxon>Heunggongvirae</taxon>
        <taxon>Uroviricota</taxon>
        <taxon>Caudoviricetes</taxon>
        <taxon>Donellivirus</taxon>
        <taxon>Donellivirus gee</taxon>
    </lineage>
</organism>
<dbReference type="Proteomes" id="UP000009273">
    <property type="component" value="Segment"/>
</dbReference>
<dbReference type="SUPFAM" id="SSF54106">
    <property type="entry name" value="LysM domain"/>
    <property type="match status" value="1"/>
</dbReference>
<dbReference type="GO" id="GO:0008745">
    <property type="term" value="F:N-acetylmuramoyl-L-alanine amidase activity"/>
    <property type="evidence" value="ECO:0007669"/>
    <property type="project" value="InterPro"/>
</dbReference>
<evidence type="ECO:0000256" key="2">
    <source>
        <dbReference type="ARBA" id="ARBA00022638"/>
    </source>
</evidence>
<dbReference type="SMART" id="SM00646">
    <property type="entry name" value="Ami_3"/>
    <property type="match status" value="1"/>
</dbReference>
<dbReference type="Gene3D" id="3.10.350.10">
    <property type="entry name" value="LysM domain"/>
    <property type="match status" value="1"/>
</dbReference>
<dbReference type="GO" id="GO:0009253">
    <property type="term" value="P:peptidoglycan catabolic process"/>
    <property type="evidence" value="ECO:0007669"/>
    <property type="project" value="InterPro"/>
</dbReference>
<gene>
    <name evidence="7" type="primary">23</name>
    <name evidence="7" type="ORF">G_23</name>
</gene>
<protein>
    <recommendedName>
        <fullName evidence="4">Peptidoglycan hydrolase</fullName>
    </recommendedName>
</protein>
<keyword evidence="2" id="KW-0081">Bacteriolytic enzyme</keyword>
<dbReference type="PANTHER" id="PTHR30404:SF0">
    <property type="entry name" value="N-ACETYLMURAMOYL-L-ALANINE AMIDASE AMIC"/>
    <property type="match status" value="1"/>
</dbReference>
<sequence>MYKIAICAGHGFNTPGKRTPDGEREWSFNNKLVVAFVNTMNQYENVTVKRYDDPTGKTDVPLITRTNGANAWGANIYISFHHNANTAKWGTWTGVETFYYPGSTTGLNLAKAIHPAVVQSYGLKDRGVKSGNLHIVRETKMPAILIEGGFMDSTIDIKKLRSDAVLKAAGENIAHAVAKYAGLKKKSSTSTPKPPTPTTPNAATYTVVKGDTLYGISQKFGISVDTIKSLNGLKTNTISIGQVLKVKKVEDVTADSFYRVFVNGKQVGAFSVKENAYEDGWKQYNSGKTDAYLVEPNGSKYTFNAHQSENPNKKQDETNSTKNPILGKSVVTSSQMVTLVKSKNPNAKNIEEIAEAFLKVGEKYGLRGDIAFCQSIIETGWFRFDGGTAVTPDQHNYCGLGVTSTGIKGAVFATIKDGVTAQIQHLYAYATKSALPAGETLLDPRFQYVTRGIAPNWEDLSNRWAMNANYGTQILNMYNQLLQVPASNTSPEKPNTPKPKEEKKDVLFTHSEINNKQYASVVIDGKGYIAVSDVADLLDLKVVFDKVTKEIIFIKK</sequence>
<dbReference type="PANTHER" id="PTHR30404">
    <property type="entry name" value="N-ACETYLMURAMOYL-L-ALANINE AMIDASE"/>
    <property type="match status" value="1"/>
</dbReference>
<evidence type="ECO:0000256" key="3">
    <source>
        <dbReference type="ARBA" id="ARBA00022801"/>
    </source>
</evidence>
<dbReference type="KEGG" id="vg:18563241"/>
<dbReference type="CDD" id="cd00118">
    <property type="entry name" value="LysM"/>
    <property type="match status" value="1"/>
</dbReference>
<reference evidence="7 8" key="1">
    <citation type="submission" date="2011-09" db="EMBL/GenBank/DDBJ databases">
        <authorList>
            <person name="Pope W.H."/>
            <person name="Pedulla M.L."/>
            <person name="Ford M.E."/>
            <person name="Peebles C.L."/>
            <person name="Hatfull G.H."/>
            <person name="Hendrix R.W."/>
        </authorList>
    </citation>
    <scope>NUCLEOTIDE SEQUENCE [LARGE SCALE GENOMIC DNA]</scope>
    <source>
        <strain evidence="7">G</strain>
    </source>
</reference>
<dbReference type="InterPro" id="IPR018392">
    <property type="entry name" value="LysM"/>
</dbReference>
<accession>G3MB92</accession>
<dbReference type="Gene3D" id="3.40.630.40">
    <property type="entry name" value="Zn-dependent exopeptidases"/>
    <property type="match status" value="1"/>
</dbReference>
<dbReference type="PROSITE" id="PS51782">
    <property type="entry name" value="LYSM"/>
    <property type="match status" value="1"/>
</dbReference>
<feature type="region of interest" description="Disordered" evidence="5">
    <location>
        <begin position="304"/>
        <end position="325"/>
    </location>
</feature>
<dbReference type="GO" id="GO:0004040">
    <property type="term" value="F:amidase activity"/>
    <property type="evidence" value="ECO:0007669"/>
    <property type="project" value="InterPro"/>
</dbReference>
<evidence type="ECO:0000259" key="6">
    <source>
        <dbReference type="PROSITE" id="PS51782"/>
    </source>
</evidence>
<evidence type="ECO:0000313" key="7">
    <source>
        <dbReference type="EMBL" id="AEO93294.1"/>
    </source>
</evidence>
<dbReference type="CDD" id="cd02696">
    <property type="entry name" value="MurNAc-LAA"/>
    <property type="match status" value="1"/>
</dbReference>
<dbReference type="EMBL" id="JN638751">
    <property type="protein sequence ID" value="AEO93294.1"/>
    <property type="molecule type" value="Genomic_DNA"/>
</dbReference>
<dbReference type="Pfam" id="PF01520">
    <property type="entry name" value="Amidase_3"/>
    <property type="match status" value="1"/>
</dbReference>
<dbReference type="InterPro" id="IPR050695">
    <property type="entry name" value="N-acetylmuramoyl_amidase_3"/>
</dbReference>
<dbReference type="SUPFAM" id="SSF53187">
    <property type="entry name" value="Zn-dependent exopeptidases"/>
    <property type="match status" value="1"/>
</dbReference>
<dbReference type="InterPro" id="IPR002508">
    <property type="entry name" value="MurNAc-LAA_cat"/>
</dbReference>
<dbReference type="Pfam" id="PF01476">
    <property type="entry name" value="LysM"/>
    <property type="match status" value="1"/>
</dbReference>
<evidence type="ECO:0000313" key="8">
    <source>
        <dbReference type="Proteomes" id="UP000009273"/>
    </source>
</evidence>
<dbReference type="GeneID" id="18563241"/>
<evidence type="ECO:0000256" key="4">
    <source>
        <dbReference type="ARBA" id="ARBA00032108"/>
    </source>
</evidence>
<keyword evidence="8" id="KW-1185">Reference proteome</keyword>
<feature type="domain" description="LysM" evidence="6">
    <location>
        <begin position="203"/>
        <end position="246"/>
    </location>
</feature>
<dbReference type="SMART" id="SM00257">
    <property type="entry name" value="LysM"/>
    <property type="match status" value="1"/>
</dbReference>
<dbReference type="Pfam" id="PF01832">
    <property type="entry name" value="Glucosaminidase"/>
    <property type="match status" value="1"/>
</dbReference>
<keyword evidence="3" id="KW-0378">Hydrolase</keyword>
<evidence type="ECO:0000256" key="1">
    <source>
        <dbReference type="ARBA" id="ARBA00022529"/>
    </source>
</evidence>
<name>G3MB92_9CAUD</name>
<dbReference type="GO" id="GO:0031640">
    <property type="term" value="P:killing of cells of another organism"/>
    <property type="evidence" value="ECO:0007669"/>
    <property type="project" value="UniProtKB-KW"/>
</dbReference>